<reference evidence="14 15" key="1">
    <citation type="submission" date="2019-04" db="EMBL/GenBank/DDBJ databases">
        <authorList>
            <consortium name="Wellcome Sanger Institute Data Sharing"/>
        </authorList>
    </citation>
    <scope>NUCLEOTIDE SEQUENCE [LARGE SCALE GENOMIC DNA]</scope>
</reference>
<dbReference type="FunFam" id="1.10.220.150:FF:000002">
    <property type="entry name" value="arf-GAP with SH3 domain, ANK repeat and PH domain-containing protein 1"/>
    <property type="match status" value="1"/>
</dbReference>
<dbReference type="FunFam" id="1.25.40.950:FF:000001">
    <property type="entry name" value="Arf-GAP with SH3 domain, ANK repeat and PH domain-containing protein 1"/>
    <property type="match status" value="1"/>
</dbReference>
<evidence type="ECO:0000256" key="5">
    <source>
        <dbReference type="ARBA" id="ARBA00022833"/>
    </source>
</evidence>
<dbReference type="GO" id="GO:0005737">
    <property type="term" value="C:cytoplasm"/>
    <property type="evidence" value="ECO:0007669"/>
    <property type="project" value="UniProtKB-SubCell"/>
</dbReference>
<dbReference type="GO" id="GO:0005096">
    <property type="term" value="F:GTPase activator activity"/>
    <property type="evidence" value="ECO:0007669"/>
    <property type="project" value="InterPro"/>
</dbReference>
<dbReference type="InterPro" id="IPR001452">
    <property type="entry name" value="SH3_domain"/>
</dbReference>
<evidence type="ECO:0000313" key="15">
    <source>
        <dbReference type="Proteomes" id="UP000694397"/>
    </source>
</evidence>
<feature type="compositionally biased region" description="Pro residues" evidence="10">
    <location>
        <begin position="859"/>
        <end position="874"/>
    </location>
</feature>
<dbReference type="PROSITE" id="PS50002">
    <property type="entry name" value="SH3"/>
    <property type="match status" value="1"/>
</dbReference>
<dbReference type="InterPro" id="IPR001849">
    <property type="entry name" value="PH_domain"/>
</dbReference>
<dbReference type="SUPFAM" id="SSF48403">
    <property type="entry name" value="Ankyrin repeat"/>
    <property type="match status" value="1"/>
</dbReference>
<dbReference type="SMART" id="SM00248">
    <property type="entry name" value="ANK"/>
    <property type="match status" value="2"/>
</dbReference>
<name>A0A8C9VUW2_SCLFO</name>
<keyword evidence="6 7" id="KW-0040">ANK repeat</keyword>
<feature type="region of interest" description="Disordered" evidence="10">
    <location>
        <begin position="781"/>
        <end position="876"/>
    </location>
</feature>
<dbReference type="SMART" id="SM00233">
    <property type="entry name" value="PH"/>
    <property type="match status" value="1"/>
</dbReference>
<evidence type="ECO:0000256" key="8">
    <source>
        <dbReference type="PROSITE-ProRule" id="PRU00192"/>
    </source>
</evidence>
<evidence type="ECO:0000259" key="12">
    <source>
        <dbReference type="PROSITE" id="PS50003"/>
    </source>
</evidence>
<feature type="domain" description="PH" evidence="12">
    <location>
        <begin position="292"/>
        <end position="384"/>
    </location>
</feature>
<dbReference type="Gene3D" id="1.10.220.150">
    <property type="entry name" value="Arf GTPase activating protein"/>
    <property type="match status" value="1"/>
</dbReference>
<dbReference type="InterPro" id="IPR037844">
    <property type="entry name" value="PH_ASAP"/>
</dbReference>
<evidence type="ECO:0000256" key="3">
    <source>
        <dbReference type="ARBA" id="ARBA00022490"/>
    </source>
</evidence>
<reference evidence="14" key="2">
    <citation type="submission" date="2025-08" db="UniProtKB">
        <authorList>
            <consortium name="Ensembl"/>
        </authorList>
    </citation>
    <scope>IDENTIFICATION</scope>
</reference>
<dbReference type="SUPFAM" id="SSF50044">
    <property type="entry name" value="SH3-domain"/>
    <property type="match status" value="1"/>
</dbReference>
<keyword evidence="2 8" id="KW-0728">SH3 domain</keyword>
<evidence type="ECO:0000259" key="11">
    <source>
        <dbReference type="PROSITE" id="PS50002"/>
    </source>
</evidence>
<evidence type="ECO:0000313" key="14">
    <source>
        <dbReference type="Ensembl" id="ENSSFOP00015064991.1"/>
    </source>
</evidence>
<dbReference type="Gene3D" id="1.25.40.950">
    <property type="match status" value="1"/>
</dbReference>
<dbReference type="InterPro" id="IPR001164">
    <property type="entry name" value="ArfGAP_dom"/>
</dbReference>
<comment type="subcellular location">
    <subcellularLocation>
        <location evidence="1">Cytoplasm</location>
    </subcellularLocation>
</comment>
<dbReference type="InterPro" id="IPR036028">
    <property type="entry name" value="SH3-like_dom_sf"/>
</dbReference>
<keyword evidence="3" id="KW-0963">Cytoplasm</keyword>
<dbReference type="GO" id="GO:0008270">
    <property type="term" value="F:zinc ion binding"/>
    <property type="evidence" value="ECO:0007669"/>
    <property type="project" value="UniProtKB-KW"/>
</dbReference>
<dbReference type="InterPro" id="IPR037278">
    <property type="entry name" value="ARFGAP/RecO"/>
</dbReference>
<dbReference type="PANTHER" id="PTHR45854">
    <property type="entry name" value="ASAP FAMILY MEMBER"/>
    <property type="match status" value="1"/>
</dbReference>
<accession>A0A8C9VUW2</accession>
<evidence type="ECO:0000256" key="10">
    <source>
        <dbReference type="SAM" id="MobiDB-lite"/>
    </source>
</evidence>
<dbReference type="Gene3D" id="2.30.29.30">
    <property type="entry name" value="Pleckstrin-homology domain (PH domain)/Phosphotyrosine-binding domain (PTB)"/>
    <property type="match status" value="1"/>
</dbReference>
<dbReference type="Proteomes" id="UP000694397">
    <property type="component" value="Chromosome 24"/>
</dbReference>
<evidence type="ECO:0000256" key="1">
    <source>
        <dbReference type="ARBA" id="ARBA00004496"/>
    </source>
</evidence>
<evidence type="ECO:0000259" key="13">
    <source>
        <dbReference type="PROSITE" id="PS50115"/>
    </source>
</evidence>
<evidence type="ECO:0000256" key="9">
    <source>
        <dbReference type="PROSITE-ProRule" id="PRU00288"/>
    </source>
</evidence>
<dbReference type="PROSITE" id="PS50115">
    <property type="entry name" value="ARFGAP"/>
    <property type="match status" value="1"/>
</dbReference>
<feature type="domain" description="SH3" evidence="11">
    <location>
        <begin position="877"/>
        <end position="927"/>
    </location>
</feature>
<dbReference type="InterPro" id="IPR036770">
    <property type="entry name" value="Ankyrin_rpt-contain_sf"/>
</dbReference>
<dbReference type="SUPFAM" id="SSF57863">
    <property type="entry name" value="ArfGap/RecO-like zinc finger"/>
    <property type="match status" value="1"/>
</dbReference>
<evidence type="ECO:0000256" key="6">
    <source>
        <dbReference type="ARBA" id="ARBA00023043"/>
    </source>
</evidence>
<dbReference type="PRINTS" id="PR00405">
    <property type="entry name" value="REVINTRACTNG"/>
</dbReference>
<keyword evidence="5" id="KW-0862">Zinc</keyword>
<dbReference type="SMART" id="SM00326">
    <property type="entry name" value="SH3"/>
    <property type="match status" value="1"/>
</dbReference>
<keyword evidence="4" id="KW-0479">Metal-binding</keyword>
<feature type="compositionally biased region" description="Pro residues" evidence="10">
    <location>
        <begin position="792"/>
        <end position="807"/>
    </location>
</feature>
<dbReference type="FunFam" id="1.25.40.20:FF:000006">
    <property type="entry name" value="Arf-GAP with SH3 domain, ANK repeat and PH domain-containing protein 2"/>
    <property type="match status" value="1"/>
</dbReference>
<keyword evidence="15" id="KW-1185">Reference proteome</keyword>
<feature type="domain" description="Arf-GAP" evidence="13">
    <location>
        <begin position="407"/>
        <end position="528"/>
    </location>
</feature>
<dbReference type="InterPro" id="IPR002110">
    <property type="entry name" value="Ankyrin_rpt"/>
</dbReference>
<organism evidence="14 15">
    <name type="scientific">Scleropages formosus</name>
    <name type="common">Asian bonytongue</name>
    <name type="synonym">Osteoglossum formosum</name>
    <dbReference type="NCBI Taxonomy" id="113540"/>
    <lineage>
        <taxon>Eukaryota</taxon>
        <taxon>Metazoa</taxon>
        <taxon>Chordata</taxon>
        <taxon>Craniata</taxon>
        <taxon>Vertebrata</taxon>
        <taxon>Euteleostomi</taxon>
        <taxon>Actinopterygii</taxon>
        <taxon>Neopterygii</taxon>
        <taxon>Teleostei</taxon>
        <taxon>Osteoglossocephala</taxon>
        <taxon>Osteoglossomorpha</taxon>
        <taxon>Osteoglossiformes</taxon>
        <taxon>Osteoglossidae</taxon>
        <taxon>Scleropages</taxon>
    </lineage>
</organism>
<dbReference type="Gene3D" id="1.20.1270.60">
    <property type="entry name" value="Arfaptin homology (AH) domain/BAR domain"/>
    <property type="match status" value="1"/>
</dbReference>
<proteinExistence type="predicted"/>
<dbReference type="PROSITE" id="PS50088">
    <property type="entry name" value="ANK_REPEAT"/>
    <property type="match status" value="1"/>
</dbReference>
<dbReference type="InterPro" id="IPR027267">
    <property type="entry name" value="AH/BAR_dom_sf"/>
</dbReference>
<dbReference type="PANTHER" id="PTHR45854:SF5">
    <property type="entry name" value="ARF-GAP WITH SH3 DOMAIN, ANK REPEAT AND PH DOMAIN-CONTAINING PROTEIN 1-LIKE"/>
    <property type="match status" value="1"/>
</dbReference>
<feature type="compositionally biased region" description="Polar residues" evidence="10">
    <location>
        <begin position="815"/>
        <end position="824"/>
    </location>
</feature>
<dbReference type="Pfam" id="PF12796">
    <property type="entry name" value="Ank_2"/>
    <property type="match status" value="1"/>
</dbReference>
<dbReference type="Pfam" id="PF01412">
    <property type="entry name" value="ArfGap"/>
    <property type="match status" value="1"/>
</dbReference>
<dbReference type="Pfam" id="PF00169">
    <property type="entry name" value="PH"/>
    <property type="match status" value="1"/>
</dbReference>
<dbReference type="InterPro" id="IPR043593">
    <property type="entry name" value="ASAP"/>
</dbReference>
<evidence type="ECO:0000256" key="2">
    <source>
        <dbReference type="ARBA" id="ARBA00022443"/>
    </source>
</evidence>
<evidence type="ECO:0000256" key="4">
    <source>
        <dbReference type="ARBA" id="ARBA00022723"/>
    </source>
</evidence>
<evidence type="ECO:0000256" key="7">
    <source>
        <dbReference type="PROSITE-ProRule" id="PRU00023"/>
    </source>
</evidence>
<dbReference type="SUPFAM" id="SSF103657">
    <property type="entry name" value="BAR/IMD domain-like"/>
    <property type="match status" value="1"/>
</dbReference>
<feature type="repeat" description="ANK" evidence="7">
    <location>
        <begin position="604"/>
        <end position="636"/>
    </location>
</feature>
<keyword evidence="9" id="KW-0863">Zinc-finger</keyword>
<gene>
    <name evidence="14" type="primary">unm_sa1614</name>
</gene>
<dbReference type="InterPro" id="IPR038508">
    <property type="entry name" value="ArfGAP_dom_sf"/>
</dbReference>
<dbReference type="Gene3D" id="1.25.40.20">
    <property type="entry name" value="Ankyrin repeat-containing domain"/>
    <property type="match status" value="1"/>
</dbReference>
<dbReference type="SUPFAM" id="SSF50729">
    <property type="entry name" value="PH domain-like"/>
    <property type="match status" value="1"/>
</dbReference>
<dbReference type="SMART" id="SM00105">
    <property type="entry name" value="ArfGap"/>
    <property type="match status" value="1"/>
</dbReference>
<feature type="compositionally biased region" description="Basic and acidic residues" evidence="10">
    <location>
        <begin position="842"/>
        <end position="855"/>
    </location>
</feature>
<dbReference type="CDD" id="cd13251">
    <property type="entry name" value="PH_ASAP"/>
    <property type="match status" value="1"/>
</dbReference>
<protein>
    <submittedName>
        <fullName evidence="14">Arf-GAP with SH3 domain, ANK repeat and PH domain-containing protein 1-like</fullName>
    </submittedName>
</protein>
<dbReference type="Gene3D" id="2.30.30.40">
    <property type="entry name" value="SH3 Domains"/>
    <property type="match status" value="1"/>
</dbReference>
<sequence>MPELMSVEDFIAETLEDYSSPTTSSFTSRMSSCRNTVNGLEESLDSDRIILQKMKKAAKAKHTSGQDHISHLEVYINSLEKLAVNFCTNGEKELASAFNKFAELTKELLTPMKNLVRNRERPEALSRLCVSSSPLPLRLGTDVRNVNGDLKKPFDKAWRDYENKFTKIEKEKRELARQYGMVRTEVSGGEIAEELEKERRMFQLQMCEYLIRVNEIKTKKGVDLLQNLIKHYYSQSRTPSLQIKHRQDEEKKRLCSLRDQLRPILQPELKEDSLSKQTVYSMHQLQGNKQYGTEKIGYLYKRSDGLRKMWQKRKCIVQNCYLTIAHGTPNKAPAKLNLLTCQVKPSLEDKKCFDLISHNRTYHFLADDECDCVAWISVLTNSKQEALNVALDERQPSGENSIEDLTKAITDDIRRMPGNNVCCDCAAPDPTWVSTNLGILTCIECSGIHRELGVHYSRIQSLSLDKLGTSELLLARNVGNSGFNEIVEADLPSLSVKPTAKSDMAVRKEFIVRKYVEGHFARRSGNSPSTLRRNLQDAVQSHNIFALLRLYAEKVDLSQPLPSHMQEKGETALHLAVLLADRTSLHMVDFLVHNCNNLDAVTMRRNTALHYCCLYNKTECLKLLLRAKANTHLRNEAGETGLDIARRLKHMHCEELVSSTPLRFNMHVHVEYEWRLRQDDLYESDDDLDDKVGTGRRCRSPQPLLSGAPPAGHLLDMWGIVFVVPVQTGPAKKDRFSRPMSLYHHTSGSTHQERIGGGGGAFYNVGRRLAAARDQRREVYAFPSSQTRSLDSPPPPPPSSPAPPLPPRVRGQLPSALNDSSSYTALFVPSRSKRAPATSPREPPRGVERRPREQEENPTPSPPHPPGAPQPPWGAKPKVRRVRAIYDCVADHHDELTFNEGEVLVVLREDDADWWVCICVQPATPVG</sequence>
<dbReference type="GeneTree" id="ENSGT00940000165482"/>
<dbReference type="AlphaFoldDB" id="A0A8C9VUW2"/>
<dbReference type="Pfam" id="PF00018">
    <property type="entry name" value="SH3_1"/>
    <property type="match status" value="1"/>
</dbReference>
<reference evidence="14" key="3">
    <citation type="submission" date="2025-09" db="UniProtKB">
        <authorList>
            <consortium name="Ensembl"/>
        </authorList>
    </citation>
    <scope>IDENTIFICATION</scope>
</reference>
<dbReference type="PROSITE" id="PS50003">
    <property type="entry name" value="PH_DOMAIN"/>
    <property type="match status" value="1"/>
</dbReference>
<dbReference type="InterPro" id="IPR011993">
    <property type="entry name" value="PH-like_dom_sf"/>
</dbReference>
<dbReference type="Ensembl" id="ENSSFOT00015040955.1">
    <property type="protein sequence ID" value="ENSSFOP00015064991.1"/>
    <property type="gene ID" value="ENSSFOG00015004014.2"/>
</dbReference>